<keyword evidence="2" id="KW-1185">Reference proteome</keyword>
<feature type="non-terminal residue" evidence="1">
    <location>
        <position position="164"/>
    </location>
</feature>
<dbReference type="Proteomes" id="UP000053593">
    <property type="component" value="Unassembled WGS sequence"/>
</dbReference>
<accession>A0A0D0CTY3</accession>
<sequence>VPNIRQVVSGAHVSIILKIDQPTGRQVQGTVAEVLTSGDHPRGIKVRLVDGRVGRVQRMVTEEEARVGSEGLRNLGRNGEPIRSASMLMRNPRHREEQGISAPSGFTLDDFFPPESSLPCEETQNSSGHIPEIIPHPAIQTCPVCYEFEGDELAVAHHVNSHFD</sequence>
<organism evidence="1 2">
    <name type="scientific">Collybiopsis luxurians FD-317 M1</name>
    <dbReference type="NCBI Taxonomy" id="944289"/>
    <lineage>
        <taxon>Eukaryota</taxon>
        <taxon>Fungi</taxon>
        <taxon>Dikarya</taxon>
        <taxon>Basidiomycota</taxon>
        <taxon>Agaricomycotina</taxon>
        <taxon>Agaricomycetes</taxon>
        <taxon>Agaricomycetidae</taxon>
        <taxon>Agaricales</taxon>
        <taxon>Marasmiineae</taxon>
        <taxon>Omphalotaceae</taxon>
        <taxon>Collybiopsis</taxon>
        <taxon>Collybiopsis luxurians</taxon>
    </lineage>
</organism>
<dbReference type="AlphaFoldDB" id="A0A0D0CTY3"/>
<evidence type="ECO:0000313" key="2">
    <source>
        <dbReference type="Proteomes" id="UP000053593"/>
    </source>
</evidence>
<evidence type="ECO:0000313" key="1">
    <source>
        <dbReference type="EMBL" id="KIK62932.1"/>
    </source>
</evidence>
<dbReference type="EMBL" id="KN834765">
    <property type="protein sequence ID" value="KIK62932.1"/>
    <property type="molecule type" value="Genomic_DNA"/>
</dbReference>
<proteinExistence type="predicted"/>
<dbReference type="PANTHER" id="PTHR40069:SF1">
    <property type="entry name" value="YWBE PROTEIN"/>
    <property type="match status" value="1"/>
</dbReference>
<dbReference type="HOGENOM" id="CLU_085124_1_0_1"/>
<dbReference type="OrthoDB" id="20105at2759"/>
<dbReference type="InterPro" id="IPR019240">
    <property type="entry name" value="DUF2196"/>
</dbReference>
<reference evidence="1 2" key="1">
    <citation type="submission" date="2014-04" db="EMBL/GenBank/DDBJ databases">
        <title>Evolutionary Origins and Diversification of the Mycorrhizal Mutualists.</title>
        <authorList>
            <consortium name="DOE Joint Genome Institute"/>
            <consortium name="Mycorrhizal Genomics Consortium"/>
            <person name="Kohler A."/>
            <person name="Kuo A."/>
            <person name="Nagy L.G."/>
            <person name="Floudas D."/>
            <person name="Copeland A."/>
            <person name="Barry K.W."/>
            <person name="Cichocki N."/>
            <person name="Veneault-Fourrey C."/>
            <person name="LaButti K."/>
            <person name="Lindquist E.A."/>
            <person name="Lipzen A."/>
            <person name="Lundell T."/>
            <person name="Morin E."/>
            <person name="Murat C."/>
            <person name="Riley R."/>
            <person name="Ohm R."/>
            <person name="Sun H."/>
            <person name="Tunlid A."/>
            <person name="Henrissat B."/>
            <person name="Grigoriev I.V."/>
            <person name="Hibbett D.S."/>
            <person name="Martin F."/>
        </authorList>
    </citation>
    <scope>NUCLEOTIDE SEQUENCE [LARGE SCALE GENOMIC DNA]</scope>
    <source>
        <strain evidence="1 2">FD-317 M1</strain>
    </source>
</reference>
<gene>
    <name evidence="1" type="ORF">GYMLUDRAFT_138133</name>
</gene>
<dbReference type="NCBIfam" id="TIGR03833">
    <property type="entry name" value="YwbE family protein"/>
    <property type="match status" value="1"/>
</dbReference>
<evidence type="ECO:0008006" key="3">
    <source>
        <dbReference type="Google" id="ProtNLM"/>
    </source>
</evidence>
<name>A0A0D0CTY3_9AGAR</name>
<protein>
    <recommendedName>
        <fullName evidence="3">UBZ4-type domain-containing protein</fullName>
    </recommendedName>
</protein>
<dbReference type="Pfam" id="PF09962">
    <property type="entry name" value="DUF2196"/>
    <property type="match status" value="1"/>
</dbReference>
<feature type="non-terminal residue" evidence="1">
    <location>
        <position position="1"/>
    </location>
</feature>
<dbReference type="PANTHER" id="PTHR40069">
    <property type="entry name" value="YWBE PROTEIN"/>
    <property type="match status" value="1"/>
</dbReference>